<keyword evidence="2" id="KW-0866">Nonsense-mediated mRNA decay</keyword>
<dbReference type="SUPFAM" id="SSF52540">
    <property type="entry name" value="P-loop containing nucleoside triphosphate hydrolases"/>
    <property type="match status" value="1"/>
</dbReference>
<dbReference type="PANTHER" id="PTHR14270:SF0">
    <property type="entry name" value="NONSENSE-MEDIATED MRNA DECAY FACTOR SMG9"/>
    <property type="match status" value="1"/>
</dbReference>
<dbReference type="InterPro" id="IPR039177">
    <property type="entry name" value="SMG9"/>
</dbReference>
<protein>
    <recommendedName>
        <fullName evidence="4">Protein SMG9</fullName>
    </recommendedName>
</protein>
<dbReference type="Gene3D" id="3.40.50.300">
    <property type="entry name" value="P-loop containing nucleotide triphosphate hydrolases"/>
    <property type="match status" value="1"/>
</dbReference>
<evidence type="ECO:0008006" key="4">
    <source>
        <dbReference type="Google" id="ProtNLM"/>
    </source>
</evidence>
<dbReference type="GO" id="GO:0000184">
    <property type="term" value="P:nuclear-transcribed mRNA catabolic process, nonsense-mediated decay"/>
    <property type="evidence" value="ECO:0007669"/>
    <property type="project" value="UniProtKB-KW"/>
</dbReference>
<proteinExistence type="inferred from homology"/>
<evidence type="ECO:0000313" key="3">
    <source>
        <dbReference type="EMBL" id="NOV47664.1"/>
    </source>
</evidence>
<dbReference type="PANTHER" id="PTHR14270">
    <property type="entry name" value="NONSENSE-MEDIATED MRNA DECAY FACTOR SMG9"/>
    <property type="match status" value="1"/>
</dbReference>
<evidence type="ECO:0000256" key="1">
    <source>
        <dbReference type="ARBA" id="ARBA00007712"/>
    </source>
</evidence>
<accession>A0A6M2DP61</accession>
<sequence>MKKPIKLIDNHLEFNMQALDYLIENQNDFLVVGVLGNQGVGKSTLLNLVAHSNMNNLVSRIINKVDDSTVSKDTISLKTDISSDSKSSSDVYSECSDIISCSSDKASVHSLNHNVDLLTNKTGELTLNEKPGLQTESGNCIKFEVETEEQIKFGVHCTNGVDMYITSNRVILLDSQPLLSVSILDKSTLSSETKSMTHEVAVEMESLYLATFILASCHIVLVVQDWFIDSNILRFLNTADMLRPQPNQPNNPQHTAPEENLLDQFGAQILLVHNKAQLSDFSGDAIKHYSKMYDMIFNTSSKLKIRTGLGSIYDKKVEEYKSKKTSIDKKQDVNLFMLPEVTLNYVDDHGFKGHDSLEALVKRLRQNILGASRGQIAPSVTSEKHWGHNAHKTWETIKKSGLFLEYCRMLH</sequence>
<dbReference type="EMBL" id="GIIL01003938">
    <property type="protein sequence ID" value="NOV47664.1"/>
    <property type="molecule type" value="Transcribed_RNA"/>
</dbReference>
<name>A0A6M2DP61_XENCH</name>
<evidence type="ECO:0000256" key="2">
    <source>
        <dbReference type="ARBA" id="ARBA00023161"/>
    </source>
</evidence>
<reference evidence="3" key="1">
    <citation type="submission" date="2020-03" db="EMBL/GenBank/DDBJ databases">
        <title>Transcriptomic Profiling of the Digestive Tract of the Rat Flea, Xenopsylla cheopis, Following Blood Feeding and Infection with Yersinia pestis.</title>
        <authorList>
            <person name="Bland D.M."/>
            <person name="Martens C.A."/>
            <person name="Virtaneva K."/>
            <person name="Kanakabandi K."/>
            <person name="Long D."/>
            <person name="Rosenke R."/>
            <person name="Saturday G.A."/>
            <person name="Hoyt F.H."/>
            <person name="Bruno D.P."/>
            <person name="Ribeiro J.M.C."/>
            <person name="Hinnebusch J."/>
        </authorList>
    </citation>
    <scope>NUCLEOTIDE SEQUENCE</scope>
</reference>
<organism evidence="3">
    <name type="scientific">Xenopsylla cheopis</name>
    <name type="common">Oriental rat flea</name>
    <name type="synonym">Pulex cheopis</name>
    <dbReference type="NCBI Taxonomy" id="163159"/>
    <lineage>
        <taxon>Eukaryota</taxon>
        <taxon>Metazoa</taxon>
        <taxon>Ecdysozoa</taxon>
        <taxon>Arthropoda</taxon>
        <taxon>Hexapoda</taxon>
        <taxon>Insecta</taxon>
        <taxon>Pterygota</taxon>
        <taxon>Neoptera</taxon>
        <taxon>Endopterygota</taxon>
        <taxon>Siphonaptera</taxon>
        <taxon>Pulicidae</taxon>
        <taxon>Xenopsyllinae</taxon>
        <taxon>Xenopsylla</taxon>
    </lineage>
</organism>
<dbReference type="InterPro" id="IPR027417">
    <property type="entry name" value="P-loop_NTPase"/>
</dbReference>
<dbReference type="AlphaFoldDB" id="A0A6M2DP61"/>
<comment type="similarity">
    <text evidence="1">Belongs to the SMG9 family.</text>
</comment>